<organism evidence="2 3">
    <name type="scientific">Liparis tanakae</name>
    <name type="common">Tanaka's snailfish</name>
    <dbReference type="NCBI Taxonomy" id="230148"/>
    <lineage>
        <taxon>Eukaryota</taxon>
        <taxon>Metazoa</taxon>
        <taxon>Chordata</taxon>
        <taxon>Craniata</taxon>
        <taxon>Vertebrata</taxon>
        <taxon>Euteleostomi</taxon>
        <taxon>Actinopterygii</taxon>
        <taxon>Neopterygii</taxon>
        <taxon>Teleostei</taxon>
        <taxon>Neoteleostei</taxon>
        <taxon>Acanthomorphata</taxon>
        <taxon>Eupercaria</taxon>
        <taxon>Perciformes</taxon>
        <taxon>Cottioidei</taxon>
        <taxon>Cottales</taxon>
        <taxon>Liparidae</taxon>
        <taxon>Liparis</taxon>
    </lineage>
</organism>
<sequence>MKNMRTNLKLKWKKSMKRRSMMNMVMRENLKWSNMKNMKKNLQLKWKKSLKWRTALMMMKKKKGHTGDSETPLGWNFPLMARKLARFARLLRQVLVSNAGSRDDDAPHSRSPGIGLLKCTPCRFVSGALKKKKKESGGEEEEEGERSSLEKDLRGGGGGGGGGALLILFISSQDIHLNLWGVANWPTTVQVRVQVQVRVRVQVQF</sequence>
<gene>
    <name evidence="2" type="ORF">EYF80_045971</name>
</gene>
<dbReference type="Proteomes" id="UP000314294">
    <property type="component" value="Unassembled WGS sequence"/>
</dbReference>
<dbReference type="EMBL" id="SRLO01000942">
    <property type="protein sequence ID" value="TNN43840.1"/>
    <property type="molecule type" value="Genomic_DNA"/>
</dbReference>
<proteinExistence type="predicted"/>
<evidence type="ECO:0000256" key="1">
    <source>
        <dbReference type="SAM" id="MobiDB-lite"/>
    </source>
</evidence>
<name>A0A4Z2FSI7_9TELE</name>
<protein>
    <submittedName>
        <fullName evidence="2">Uncharacterized protein</fullName>
    </submittedName>
</protein>
<evidence type="ECO:0000313" key="2">
    <source>
        <dbReference type="EMBL" id="TNN43840.1"/>
    </source>
</evidence>
<feature type="region of interest" description="Disordered" evidence="1">
    <location>
        <begin position="130"/>
        <end position="156"/>
    </location>
</feature>
<feature type="compositionally biased region" description="Basic and acidic residues" evidence="1">
    <location>
        <begin position="145"/>
        <end position="154"/>
    </location>
</feature>
<keyword evidence="3" id="KW-1185">Reference proteome</keyword>
<evidence type="ECO:0000313" key="3">
    <source>
        <dbReference type="Proteomes" id="UP000314294"/>
    </source>
</evidence>
<comment type="caution">
    <text evidence="2">The sequence shown here is derived from an EMBL/GenBank/DDBJ whole genome shotgun (WGS) entry which is preliminary data.</text>
</comment>
<accession>A0A4Z2FSI7</accession>
<dbReference type="AlphaFoldDB" id="A0A4Z2FSI7"/>
<reference evidence="2 3" key="1">
    <citation type="submission" date="2019-03" db="EMBL/GenBank/DDBJ databases">
        <title>First draft genome of Liparis tanakae, snailfish: a comprehensive survey of snailfish specific genes.</title>
        <authorList>
            <person name="Kim W."/>
            <person name="Song I."/>
            <person name="Jeong J.-H."/>
            <person name="Kim D."/>
            <person name="Kim S."/>
            <person name="Ryu S."/>
            <person name="Song J.Y."/>
            <person name="Lee S.K."/>
        </authorList>
    </citation>
    <scope>NUCLEOTIDE SEQUENCE [LARGE SCALE GENOMIC DNA]</scope>
    <source>
        <tissue evidence="2">Muscle</tissue>
    </source>
</reference>